<feature type="compositionally biased region" description="Basic and acidic residues" evidence="1">
    <location>
        <begin position="67"/>
        <end position="85"/>
    </location>
</feature>
<organism evidence="2 3">
    <name type="scientific">Aspergillus homomorphus (strain CBS 101889)</name>
    <dbReference type="NCBI Taxonomy" id="1450537"/>
    <lineage>
        <taxon>Eukaryota</taxon>
        <taxon>Fungi</taxon>
        <taxon>Dikarya</taxon>
        <taxon>Ascomycota</taxon>
        <taxon>Pezizomycotina</taxon>
        <taxon>Eurotiomycetes</taxon>
        <taxon>Eurotiomycetidae</taxon>
        <taxon>Eurotiales</taxon>
        <taxon>Aspergillaceae</taxon>
        <taxon>Aspergillus</taxon>
        <taxon>Aspergillus subgen. Circumdati</taxon>
    </lineage>
</organism>
<dbReference type="GeneID" id="37202408"/>
<dbReference type="VEuPathDB" id="FungiDB:BO97DRAFT_440887"/>
<gene>
    <name evidence="2" type="ORF">BO97DRAFT_440887</name>
</gene>
<dbReference type="RefSeq" id="XP_025554644.1">
    <property type="nucleotide sequence ID" value="XM_025698119.1"/>
</dbReference>
<dbReference type="AlphaFoldDB" id="A0A395I5V6"/>
<reference evidence="2 3" key="1">
    <citation type="submission" date="2018-02" db="EMBL/GenBank/DDBJ databases">
        <title>The genomes of Aspergillus section Nigri reveals drivers in fungal speciation.</title>
        <authorList>
            <consortium name="DOE Joint Genome Institute"/>
            <person name="Vesth T.C."/>
            <person name="Nybo J."/>
            <person name="Theobald S."/>
            <person name="Brandl J."/>
            <person name="Frisvad J.C."/>
            <person name="Nielsen K.F."/>
            <person name="Lyhne E.K."/>
            <person name="Kogle M.E."/>
            <person name="Kuo A."/>
            <person name="Riley R."/>
            <person name="Clum A."/>
            <person name="Nolan M."/>
            <person name="Lipzen A."/>
            <person name="Salamov A."/>
            <person name="Henrissat B."/>
            <person name="Wiebenga A."/>
            <person name="De vries R.P."/>
            <person name="Grigoriev I.V."/>
            <person name="Mortensen U.H."/>
            <person name="Andersen M.R."/>
            <person name="Baker S.E."/>
        </authorList>
    </citation>
    <scope>NUCLEOTIDE SEQUENCE [LARGE SCALE GENOMIC DNA]</scope>
    <source>
        <strain evidence="2 3">CBS 101889</strain>
    </source>
</reference>
<evidence type="ECO:0000313" key="3">
    <source>
        <dbReference type="Proteomes" id="UP000248961"/>
    </source>
</evidence>
<name>A0A395I5V6_ASPHC</name>
<feature type="compositionally biased region" description="Low complexity" evidence="1">
    <location>
        <begin position="130"/>
        <end position="143"/>
    </location>
</feature>
<dbReference type="STRING" id="1450537.A0A395I5V6"/>
<evidence type="ECO:0000313" key="2">
    <source>
        <dbReference type="EMBL" id="RAL15490.1"/>
    </source>
</evidence>
<evidence type="ECO:0000256" key="1">
    <source>
        <dbReference type="SAM" id="MobiDB-lite"/>
    </source>
</evidence>
<proteinExistence type="predicted"/>
<feature type="compositionally biased region" description="Polar residues" evidence="1">
    <location>
        <begin position="265"/>
        <end position="299"/>
    </location>
</feature>
<feature type="compositionally biased region" description="Basic and acidic residues" evidence="1">
    <location>
        <begin position="11"/>
        <end position="20"/>
    </location>
</feature>
<sequence>MHSTAAAHTSPVKDGRRILGEKTVNACLSPARHRHTSLSPVKRPLLETPSSPSKTLLPSPLFAGQKRTIDQVDHNEHESTTRERAPVQAPLTPSNAQDELTTESAAAPAVAQIQPDATTQPELPDLETTQQQQQQVEPDQQAQTIPQPIEATQPSQPQEQIELTTTRVVLEDPATRKRFIQEKATLLRSRLQTAMRHVRDPQFDRRLSALEAHSRKCPRLARPEIQAQTPAPKDTLRMTAFETPAPAPFVSTPRILQPAAELHTSPDTTQNNNASGLSSPPLSTGNTASDDPMKTPTQKTYRRAVEGGAGGEGGGGASPMQLSSPPATVSRRRTGPVLEESDREDDGVSLPEKQRRLSQKGDAVDGLLKLMGTAEQQQQQQADTV</sequence>
<feature type="compositionally biased region" description="Low complexity" evidence="1">
    <location>
        <begin position="46"/>
        <end position="61"/>
    </location>
</feature>
<feature type="compositionally biased region" description="Gly residues" evidence="1">
    <location>
        <begin position="307"/>
        <end position="317"/>
    </location>
</feature>
<keyword evidence="3" id="KW-1185">Reference proteome</keyword>
<feature type="region of interest" description="Disordered" evidence="1">
    <location>
        <begin position="264"/>
        <end position="364"/>
    </location>
</feature>
<feature type="region of interest" description="Disordered" evidence="1">
    <location>
        <begin position="1"/>
        <end position="143"/>
    </location>
</feature>
<dbReference type="EMBL" id="KZ824271">
    <property type="protein sequence ID" value="RAL15490.1"/>
    <property type="molecule type" value="Genomic_DNA"/>
</dbReference>
<protein>
    <submittedName>
        <fullName evidence="2">Uncharacterized protein</fullName>
    </submittedName>
</protein>
<feature type="compositionally biased region" description="Polar residues" evidence="1">
    <location>
        <begin position="91"/>
        <end position="104"/>
    </location>
</feature>
<dbReference type="Proteomes" id="UP000248961">
    <property type="component" value="Unassembled WGS sequence"/>
</dbReference>
<accession>A0A395I5V6</accession>
<dbReference type="OrthoDB" id="5345625at2759"/>